<dbReference type="InterPro" id="IPR042099">
    <property type="entry name" value="ANL_N_sf"/>
</dbReference>
<accession>A0A0F9VAK4</accession>
<dbReference type="InterPro" id="IPR020845">
    <property type="entry name" value="AMP-binding_CS"/>
</dbReference>
<evidence type="ECO:0000259" key="4">
    <source>
        <dbReference type="Pfam" id="PF13193"/>
    </source>
</evidence>
<gene>
    <name evidence="5" type="ORF">LCGC14_0507900</name>
</gene>
<dbReference type="Gene3D" id="3.40.50.12780">
    <property type="entry name" value="N-terminal domain of ligase-like"/>
    <property type="match status" value="1"/>
</dbReference>
<organism evidence="5">
    <name type="scientific">marine sediment metagenome</name>
    <dbReference type="NCBI Taxonomy" id="412755"/>
    <lineage>
        <taxon>unclassified sequences</taxon>
        <taxon>metagenomes</taxon>
        <taxon>ecological metagenomes</taxon>
    </lineage>
</organism>
<comment type="similarity">
    <text evidence="1">Belongs to the ATP-dependent AMP-binding enzyme family.</text>
</comment>
<dbReference type="AlphaFoldDB" id="A0A0F9VAK4"/>
<evidence type="ECO:0008006" key="6">
    <source>
        <dbReference type="Google" id="ProtNLM"/>
    </source>
</evidence>
<dbReference type="SUPFAM" id="SSF56801">
    <property type="entry name" value="Acetyl-CoA synthetase-like"/>
    <property type="match status" value="1"/>
</dbReference>
<dbReference type="InterPro" id="IPR045851">
    <property type="entry name" value="AMP-bd_C_sf"/>
</dbReference>
<name>A0A0F9VAK4_9ZZZZ</name>
<sequence length="549" mass="62228">MVKFKRGHLYYPEIPIHKILEDTAQRFPERPAFLYPKKITFKDFKKQVDIFATALKGLGVKKGDKIALYSPNSIQWGISFYGLEKAGAILVPMNPQFKEAEVEYEATDSGAETIIVFQPLYPTVAAVKAKTNLKNIIVIESGEEEKISEIPEGTIGWSKLMIKTKPEPPEYNFNPKEDLAALVYTSGTTGLPKGTMLTHYNMVSNIVQISQYFELSEIDIAMTVLPLYHIYGLNVCMNQAIWLGAAQIVTERFDVKEFCDLIEKYQATYSLCVPPIFLAVVRHLEDPNVKGYDWTNLKIINNGAAPIPLELIEKFDKLAKEKCNAKEVTIQHGWGLTEASPVVAVNPMYRRKMESQGTLLPDTFHKIIDLETGEELPKRGDIGELVIKGPQVMKGYWKRPEATEGAFWTDPNTGEKWLRTGDTAYIDEEEYEHLIDRIKEMIKYKGWSIAPAELEDLLFKNPHVFDAAVIGKPSTELDIGQIPKAFIILKPASKGKVREQEIMDWVAERISAYKKIREVEFVDLIPKSGSGKILRRELVEQEKIKLGLK</sequence>
<dbReference type="PANTHER" id="PTHR24096:SF149">
    <property type="entry name" value="AMP-BINDING DOMAIN-CONTAINING PROTEIN-RELATED"/>
    <property type="match status" value="1"/>
</dbReference>
<dbReference type="PROSITE" id="PS00455">
    <property type="entry name" value="AMP_BINDING"/>
    <property type="match status" value="1"/>
</dbReference>
<dbReference type="EMBL" id="LAZR01000611">
    <property type="protein sequence ID" value="KKN62838.1"/>
    <property type="molecule type" value="Genomic_DNA"/>
</dbReference>
<dbReference type="InterPro" id="IPR000873">
    <property type="entry name" value="AMP-dep_synth/lig_dom"/>
</dbReference>
<protein>
    <recommendedName>
        <fullName evidence="6">AMP-dependent synthetase/ligase domain-containing protein</fullName>
    </recommendedName>
</protein>
<dbReference type="InterPro" id="IPR025110">
    <property type="entry name" value="AMP-bd_C"/>
</dbReference>
<dbReference type="Pfam" id="PF00501">
    <property type="entry name" value="AMP-binding"/>
    <property type="match status" value="1"/>
</dbReference>
<proteinExistence type="inferred from homology"/>
<comment type="caution">
    <text evidence="5">The sequence shown here is derived from an EMBL/GenBank/DDBJ whole genome shotgun (WGS) entry which is preliminary data.</text>
</comment>
<evidence type="ECO:0000313" key="5">
    <source>
        <dbReference type="EMBL" id="KKN62838.1"/>
    </source>
</evidence>
<dbReference type="Gene3D" id="3.30.300.30">
    <property type="match status" value="1"/>
</dbReference>
<dbReference type="GO" id="GO:0016405">
    <property type="term" value="F:CoA-ligase activity"/>
    <property type="evidence" value="ECO:0007669"/>
    <property type="project" value="TreeGrafter"/>
</dbReference>
<feature type="domain" description="AMP-binding enzyme C-terminal" evidence="4">
    <location>
        <begin position="453"/>
        <end position="532"/>
    </location>
</feature>
<evidence type="ECO:0000256" key="2">
    <source>
        <dbReference type="ARBA" id="ARBA00022598"/>
    </source>
</evidence>
<evidence type="ECO:0000256" key="1">
    <source>
        <dbReference type="ARBA" id="ARBA00006432"/>
    </source>
</evidence>
<reference evidence="5" key="1">
    <citation type="journal article" date="2015" name="Nature">
        <title>Complex archaea that bridge the gap between prokaryotes and eukaryotes.</title>
        <authorList>
            <person name="Spang A."/>
            <person name="Saw J.H."/>
            <person name="Jorgensen S.L."/>
            <person name="Zaremba-Niedzwiedzka K."/>
            <person name="Martijn J."/>
            <person name="Lind A.E."/>
            <person name="van Eijk R."/>
            <person name="Schleper C."/>
            <person name="Guy L."/>
            <person name="Ettema T.J."/>
        </authorList>
    </citation>
    <scope>NUCLEOTIDE SEQUENCE</scope>
</reference>
<keyword evidence="2" id="KW-0436">Ligase</keyword>
<dbReference type="Pfam" id="PF13193">
    <property type="entry name" value="AMP-binding_C"/>
    <property type="match status" value="1"/>
</dbReference>
<dbReference type="PANTHER" id="PTHR24096">
    <property type="entry name" value="LONG-CHAIN-FATTY-ACID--COA LIGASE"/>
    <property type="match status" value="1"/>
</dbReference>
<evidence type="ECO:0000259" key="3">
    <source>
        <dbReference type="Pfam" id="PF00501"/>
    </source>
</evidence>
<feature type="domain" description="AMP-dependent synthetase/ligase" evidence="3">
    <location>
        <begin position="20"/>
        <end position="397"/>
    </location>
</feature>